<evidence type="ECO:0000313" key="2">
    <source>
        <dbReference type="EMBL" id="MBE7370000.1"/>
    </source>
</evidence>
<proteinExistence type="predicted"/>
<dbReference type="Gene3D" id="3.40.50.1820">
    <property type="entry name" value="alpha/beta hydrolase"/>
    <property type="match status" value="1"/>
</dbReference>
<dbReference type="SUPFAM" id="SSF53474">
    <property type="entry name" value="alpha/beta-Hydrolases"/>
    <property type="match status" value="1"/>
</dbReference>
<comment type="caution">
    <text evidence="2">The sequence shown here is derived from an EMBL/GenBank/DDBJ whole genome shotgun (WGS) entry which is preliminary data.</text>
</comment>
<keyword evidence="2" id="KW-0378">Hydrolase</keyword>
<dbReference type="EMBL" id="JADDIV010000006">
    <property type="protein sequence ID" value="MBE7370000.1"/>
    <property type="molecule type" value="Genomic_DNA"/>
</dbReference>
<sequence length="126" mass="13447">MYGRSLGTALAAELAADLSAAGRPPALTVLVSPYTSMRDLTAEFYPWVPGALLRYPLDTARHLPAVAGPVLLLHGEEDTLIGVDHARRLQQLRPSARLVVVPGAGHDDIHAHPRYRSVLAEALGGL</sequence>
<organism evidence="2 3">
    <name type="scientific">Ramlibacter pallidus</name>
    <dbReference type="NCBI Taxonomy" id="2780087"/>
    <lineage>
        <taxon>Bacteria</taxon>
        <taxon>Pseudomonadati</taxon>
        <taxon>Pseudomonadota</taxon>
        <taxon>Betaproteobacteria</taxon>
        <taxon>Burkholderiales</taxon>
        <taxon>Comamonadaceae</taxon>
        <taxon>Ramlibacter</taxon>
    </lineage>
</organism>
<dbReference type="GO" id="GO:0016787">
    <property type="term" value="F:hydrolase activity"/>
    <property type="evidence" value="ECO:0007669"/>
    <property type="project" value="UniProtKB-KW"/>
</dbReference>
<dbReference type="InterPro" id="IPR029058">
    <property type="entry name" value="AB_hydrolase_fold"/>
</dbReference>
<gene>
    <name evidence="2" type="ORF">IM787_20725</name>
</gene>
<dbReference type="RefSeq" id="WP_193678625.1">
    <property type="nucleotide sequence ID" value="NZ_JADDIV010000006.1"/>
</dbReference>
<protein>
    <submittedName>
        <fullName evidence="2">Alpha/beta hydrolase</fullName>
    </submittedName>
</protein>
<dbReference type="Pfam" id="PF00561">
    <property type="entry name" value="Abhydrolase_1"/>
    <property type="match status" value="1"/>
</dbReference>
<evidence type="ECO:0000313" key="3">
    <source>
        <dbReference type="Proteomes" id="UP000806285"/>
    </source>
</evidence>
<dbReference type="InterPro" id="IPR000073">
    <property type="entry name" value="AB_hydrolase_1"/>
</dbReference>
<keyword evidence="3" id="KW-1185">Reference proteome</keyword>
<feature type="domain" description="AB hydrolase-1" evidence="1">
    <location>
        <begin position="63"/>
        <end position="111"/>
    </location>
</feature>
<name>A0ABR9S8X2_9BURK</name>
<evidence type="ECO:0000259" key="1">
    <source>
        <dbReference type="Pfam" id="PF00561"/>
    </source>
</evidence>
<reference evidence="2 3" key="1">
    <citation type="submission" date="2020-10" db="EMBL/GenBank/DDBJ databases">
        <title>Ramlibacter sp. HM2 16S ribosomal RNA gene Genome sequencing and assembly.</title>
        <authorList>
            <person name="Kang M."/>
        </authorList>
    </citation>
    <scope>NUCLEOTIDE SEQUENCE [LARGE SCALE GENOMIC DNA]</scope>
    <source>
        <strain evidence="2 3">HM2</strain>
    </source>
</reference>
<dbReference type="PANTHER" id="PTHR12277">
    <property type="entry name" value="ALPHA/BETA HYDROLASE DOMAIN-CONTAINING PROTEIN"/>
    <property type="match status" value="1"/>
</dbReference>
<accession>A0ABR9S8X2</accession>
<dbReference type="Proteomes" id="UP000806285">
    <property type="component" value="Unassembled WGS sequence"/>
</dbReference>